<comment type="caution">
    <text evidence="1">The sequence shown here is derived from an EMBL/GenBank/DDBJ whole genome shotgun (WGS) entry which is preliminary data.</text>
</comment>
<protein>
    <submittedName>
        <fullName evidence="1">Uncharacterized protein</fullName>
    </submittedName>
</protein>
<dbReference type="AlphaFoldDB" id="X1VCC9"/>
<sequence>MFNNKIGSKLTSYKKWSLLCLLILIFHVSFLPAEEVCKFSYKGLPEDLNDSTIIVPEEVIALSEYVYVNESTT</sequence>
<reference evidence="1" key="1">
    <citation type="journal article" date="2014" name="Front. Microbiol.">
        <title>High frequency of phylogenetically diverse reductive dehalogenase-homologous genes in deep subseafloor sedimentary metagenomes.</title>
        <authorList>
            <person name="Kawai M."/>
            <person name="Futagami T."/>
            <person name="Toyoda A."/>
            <person name="Takaki Y."/>
            <person name="Nishi S."/>
            <person name="Hori S."/>
            <person name="Arai W."/>
            <person name="Tsubouchi T."/>
            <person name="Morono Y."/>
            <person name="Uchiyama I."/>
            <person name="Ito T."/>
            <person name="Fujiyama A."/>
            <person name="Inagaki F."/>
            <person name="Takami H."/>
        </authorList>
    </citation>
    <scope>NUCLEOTIDE SEQUENCE</scope>
    <source>
        <strain evidence="1">Expedition CK06-06</strain>
    </source>
</reference>
<name>X1VCC9_9ZZZZ</name>
<proteinExistence type="predicted"/>
<dbReference type="EMBL" id="BARW01027333">
    <property type="protein sequence ID" value="GAJ14882.1"/>
    <property type="molecule type" value="Genomic_DNA"/>
</dbReference>
<gene>
    <name evidence="1" type="ORF">S12H4_44367</name>
</gene>
<evidence type="ECO:0000313" key="1">
    <source>
        <dbReference type="EMBL" id="GAJ14882.1"/>
    </source>
</evidence>
<accession>X1VCC9</accession>
<organism evidence="1">
    <name type="scientific">marine sediment metagenome</name>
    <dbReference type="NCBI Taxonomy" id="412755"/>
    <lineage>
        <taxon>unclassified sequences</taxon>
        <taxon>metagenomes</taxon>
        <taxon>ecological metagenomes</taxon>
    </lineage>
</organism>
<feature type="non-terminal residue" evidence="1">
    <location>
        <position position="73"/>
    </location>
</feature>